<evidence type="ECO:0000313" key="4">
    <source>
        <dbReference type="EMBL" id="CAB4222960.1"/>
    </source>
</evidence>
<dbReference type="EMBL" id="LR796815">
    <property type="protein sequence ID" value="CAB4168141.1"/>
    <property type="molecule type" value="Genomic_DNA"/>
</dbReference>
<name>A0A6J5PYB4_9CAUD</name>
<dbReference type="EMBL" id="LR797534">
    <property type="protein sequence ID" value="CAB4222960.1"/>
    <property type="molecule type" value="Genomic_DNA"/>
</dbReference>
<sequence length="62" mass="7152">MSLISEHNMETRRAVITELTADKFLVDLYDTADNYIGFKYFQNSADAQVFGESFVQTKRVLL</sequence>
<accession>A0A6J5PYB4</accession>
<gene>
    <name evidence="4" type="ORF">UFOVP1666_24</name>
    <name evidence="1" type="ORF">UFOVP867_177</name>
    <name evidence="2" type="ORF">UFOVP913_21</name>
    <name evidence="3" type="ORF">UFOVP993_74</name>
</gene>
<protein>
    <submittedName>
        <fullName evidence="3">Uncharacterized protein</fullName>
    </submittedName>
</protein>
<dbReference type="EMBL" id="LR796858">
    <property type="protein sequence ID" value="CAB4170435.1"/>
    <property type="molecule type" value="Genomic_DNA"/>
</dbReference>
<dbReference type="EMBL" id="LR796944">
    <property type="protein sequence ID" value="CAB4176899.1"/>
    <property type="molecule type" value="Genomic_DNA"/>
</dbReference>
<evidence type="ECO:0000313" key="2">
    <source>
        <dbReference type="EMBL" id="CAB4170435.1"/>
    </source>
</evidence>
<organism evidence="3">
    <name type="scientific">uncultured Caudovirales phage</name>
    <dbReference type="NCBI Taxonomy" id="2100421"/>
    <lineage>
        <taxon>Viruses</taxon>
        <taxon>Duplodnaviria</taxon>
        <taxon>Heunggongvirae</taxon>
        <taxon>Uroviricota</taxon>
        <taxon>Caudoviricetes</taxon>
        <taxon>Peduoviridae</taxon>
        <taxon>Maltschvirus</taxon>
        <taxon>Maltschvirus maltsch</taxon>
    </lineage>
</organism>
<reference evidence="3" key="1">
    <citation type="submission" date="2020-05" db="EMBL/GenBank/DDBJ databases">
        <authorList>
            <person name="Chiriac C."/>
            <person name="Salcher M."/>
            <person name="Ghai R."/>
            <person name="Kavagutti S V."/>
        </authorList>
    </citation>
    <scope>NUCLEOTIDE SEQUENCE</scope>
</reference>
<evidence type="ECO:0000313" key="3">
    <source>
        <dbReference type="EMBL" id="CAB4176899.1"/>
    </source>
</evidence>
<evidence type="ECO:0000313" key="1">
    <source>
        <dbReference type="EMBL" id="CAB4168141.1"/>
    </source>
</evidence>
<proteinExistence type="predicted"/>